<dbReference type="Proteomes" id="UP000234211">
    <property type="component" value="Unassembled WGS sequence"/>
</dbReference>
<evidence type="ECO:0000313" key="3">
    <source>
        <dbReference type="Proteomes" id="UP000234211"/>
    </source>
</evidence>
<proteinExistence type="predicted"/>
<dbReference type="Gene3D" id="1.25.40.10">
    <property type="entry name" value="Tetratricopeptide repeat domain"/>
    <property type="match status" value="2"/>
</dbReference>
<protein>
    <recommendedName>
        <fullName evidence="4">Tetratricopeptide repeat protein</fullName>
    </recommendedName>
</protein>
<dbReference type="InterPro" id="IPR019734">
    <property type="entry name" value="TPR_rpt"/>
</dbReference>
<accession>A0A2H1YK92</accession>
<dbReference type="EMBL" id="OENF01000042">
    <property type="protein sequence ID" value="SOS75922.1"/>
    <property type="molecule type" value="Genomic_DNA"/>
</dbReference>
<evidence type="ECO:0000256" key="1">
    <source>
        <dbReference type="SAM" id="MobiDB-lite"/>
    </source>
</evidence>
<feature type="region of interest" description="Disordered" evidence="1">
    <location>
        <begin position="196"/>
        <end position="215"/>
    </location>
</feature>
<sequence>MITQTLHKKNIPQFLTAKIKLFLPLFLLLCIILNIKAQKNNTEFQENFFKALTEKAIFNPKNALGYLENCLQIQPNNTAVLFEISKNYTELKQHTLALQYINLAIDTQEKKQGKKQKEAQHKWLLHHKVSILKKLQDFTQAIKVQEKIAQKDPKEQQNLVFLYLQNDDIVGAKKILSDLKKAKLLNPRLRKIQEKLNQNNNTKNQKKDIVSNSTTKTVKKIATKKENEKLKSTFEKEKSYHNLKLLLENLSLNFQTNNNVNNQKYTKDLIKYSQQGIMLFPMQPFVYLINGKANNHKNQYKKALQNLLNGIDFVIDSTENQAQFYVEIAKAYKGLKKIDKAKIYQQKANEITP</sequence>
<evidence type="ECO:0000313" key="2">
    <source>
        <dbReference type="EMBL" id="SOS75922.1"/>
    </source>
</evidence>
<dbReference type="Pfam" id="PF13181">
    <property type="entry name" value="TPR_8"/>
    <property type="match status" value="1"/>
</dbReference>
<organism evidence="2 3">
    <name type="scientific">Tenacibaculum piscium</name>
    <dbReference type="NCBI Taxonomy" id="1458515"/>
    <lineage>
        <taxon>Bacteria</taxon>
        <taxon>Pseudomonadati</taxon>
        <taxon>Bacteroidota</taxon>
        <taxon>Flavobacteriia</taxon>
        <taxon>Flavobacteriales</taxon>
        <taxon>Flavobacteriaceae</taxon>
        <taxon>Tenacibaculum</taxon>
    </lineage>
</organism>
<dbReference type="SUPFAM" id="SSF48452">
    <property type="entry name" value="TPR-like"/>
    <property type="match status" value="1"/>
</dbReference>
<reference evidence="3" key="1">
    <citation type="submission" date="2017-11" db="EMBL/GenBank/DDBJ databases">
        <authorList>
            <person name="Duchaud E."/>
        </authorList>
    </citation>
    <scope>NUCLEOTIDE SEQUENCE [LARGE SCALE GENOMIC DNA]</scope>
    <source>
        <strain evidence="3">Tenacibaculum sp. TNO020</strain>
    </source>
</reference>
<keyword evidence="3" id="KW-1185">Reference proteome</keyword>
<name>A0A2H1YK92_9FLAO</name>
<dbReference type="AlphaFoldDB" id="A0A2H1YK92"/>
<gene>
    <name evidence="2" type="ORF">TNO020_70231</name>
</gene>
<evidence type="ECO:0008006" key="4">
    <source>
        <dbReference type="Google" id="ProtNLM"/>
    </source>
</evidence>
<dbReference type="InterPro" id="IPR011990">
    <property type="entry name" value="TPR-like_helical_dom_sf"/>
</dbReference>